<dbReference type="GO" id="GO:0031090">
    <property type="term" value="C:organelle membrane"/>
    <property type="evidence" value="ECO:0007669"/>
    <property type="project" value="UniProtKB-ARBA"/>
</dbReference>
<protein>
    <submittedName>
        <fullName evidence="9">Amino acid transporter AVT6D</fullName>
    </submittedName>
</protein>
<feature type="transmembrane region" description="Helical" evidence="7">
    <location>
        <begin position="95"/>
        <end position="113"/>
    </location>
</feature>
<comment type="subcellular location">
    <subcellularLocation>
        <location evidence="1">Membrane</location>
        <topology evidence="1">Multi-pass membrane protein</topology>
    </subcellularLocation>
</comment>
<reference evidence="9 10" key="1">
    <citation type="journal article" date="2021" name="Hortic Res">
        <title>The domestication of Cucurbita argyrosperma as revealed by the genome of its wild relative.</title>
        <authorList>
            <person name="Barrera-Redondo J."/>
            <person name="Sanchez-de la Vega G."/>
            <person name="Aguirre-Liguori J.A."/>
            <person name="Castellanos-Morales G."/>
            <person name="Gutierrez-Guerrero Y.T."/>
            <person name="Aguirre-Dugua X."/>
            <person name="Aguirre-Planter E."/>
            <person name="Tenaillon M.I."/>
            <person name="Lira-Saade R."/>
            <person name="Eguiarte L.E."/>
        </authorList>
    </citation>
    <scope>NUCLEOTIDE SEQUENCE [LARGE SCALE GENOMIC DNA]</scope>
    <source>
        <strain evidence="9">JBR-2021</strain>
    </source>
</reference>
<evidence type="ECO:0000313" key="10">
    <source>
        <dbReference type="Proteomes" id="UP000685013"/>
    </source>
</evidence>
<feature type="transmembrane region" description="Helical" evidence="7">
    <location>
        <begin position="154"/>
        <end position="175"/>
    </location>
</feature>
<evidence type="ECO:0000313" key="9">
    <source>
        <dbReference type="EMBL" id="KAG6599957.1"/>
    </source>
</evidence>
<dbReference type="AlphaFoldDB" id="A0AAV6NPV0"/>
<dbReference type="InterPro" id="IPR013057">
    <property type="entry name" value="AA_transpt_TM"/>
</dbReference>
<name>A0AAV6NPV0_9ROSI</name>
<evidence type="ECO:0000256" key="1">
    <source>
        <dbReference type="ARBA" id="ARBA00004141"/>
    </source>
</evidence>
<comment type="caution">
    <text evidence="9">The sequence shown here is derived from an EMBL/GenBank/DDBJ whole genome shotgun (WGS) entry which is preliminary data.</text>
</comment>
<keyword evidence="10" id="KW-1185">Reference proteome</keyword>
<dbReference type="PANTHER" id="PTHR22950">
    <property type="entry name" value="AMINO ACID TRANSPORTER"/>
    <property type="match status" value="1"/>
</dbReference>
<dbReference type="EMBL" id="JAGKQH010000004">
    <property type="protein sequence ID" value="KAG6599957.1"/>
    <property type="molecule type" value="Genomic_DNA"/>
</dbReference>
<evidence type="ECO:0000256" key="7">
    <source>
        <dbReference type="SAM" id="Phobius"/>
    </source>
</evidence>
<feature type="transmembrane region" description="Helical" evidence="7">
    <location>
        <begin position="119"/>
        <end position="142"/>
    </location>
</feature>
<evidence type="ECO:0000256" key="4">
    <source>
        <dbReference type="ARBA" id="ARBA00022970"/>
    </source>
</evidence>
<keyword evidence="6 7" id="KW-0472">Membrane</keyword>
<dbReference type="PANTHER" id="PTHR22950:SF323">
    <property type="entry name" value="AMINO ACID TRANSPORTER AVT6C"/>
    <property type="match status" value="1"/>
</dbReference>
<keyword evidence="2" id="KW-0813">Transport</keyword>
<keyword evidence="5 7" id="KW-1133">Transmembrane helix</keyword>
<evidence type="ECO:0000256" key="6">
    <source>
        <dbReference type="ARBA" id="ARBA00023136"/>
    </source>
</evidence>
<evidence type="ECO:0000259" key="8">
    <source>
        <dbReference type="Pfam" id="PF01490"/>
    </source>
</evidence>
<evidence type="ECO:0000256" key="2">
    <source>
        <dbReference type="ARBA" id="ARBA00022448"/>
    </source>
</evidence>
<organism evidence="9 10">
    <name type="scientific">Cucurbita argyrosperma subsp. sororia</name>
    <dbReference type="NCBI Taxonomy" id="37648"/>
    <lineage>
        <taxon>Eukaryota</taxon>
        <taxon>Viridiplantae</taxon>
        <taxon>Streptophyta</taxon>
        <taxon>Embryophyta</taxon>
        <taxon>Tracheophyta</taxon>
        <taxon>Spermatophyta</taxon>
        <taxon>Magnoliopsida</taxon>
        <taxon>eudicotyledons</taxon>
        <taxon>Gunneridae</taxon>
        <taxon>Pentapetalae</taxon>
        <taxon>rosids</taxon>
        <taxon>fabids</taxon>
        <taxon>Cucurbitales</taxon>
        <taxon>Cucurbitaceae</taxon>
        <taxon>Cucurbiteae</taxon>
        <taxon>Cucurbita</taxon>
    </lineage>
</organism>
<proteinExistence type="predicted"/>
<sequence length="186" mass="20318">MIIAVRIALVLCAVIYFAIGIFGYLLFGESLMSDILMNFDESGDAGGAVLNDVVRLSYAVHLMLVFPLQNLPLRLNINEFLFPKKAPLGTDRTRFVAITMPLLVFSSLAAIAFPNIWYIFQFMGSTSATCLAFIFPGAIALRDVNGISTKRDKVVASVMIILAVTTSIIAISINIHNSRKSENSLP</sequence>
<feature type="non-terminal residue" evidence="9">
    <location>
        <position position="1"/>
    </location>
</feature>
<keyword evidence="4" id="KW-0029">Amino-acid transport</keyword>
<evidence type="ECO:0000256" key="3">
    <source>
        <dbReference type="ARBA" id="ARBA00022692"/>
    </source>
</evidence>
<feature type="transmembrane region" description="Helical" evidence="7">
    <location>
        <begin position="7"/>
        <end position="27"/>
    </location>
</feature>
<keyword evidence="3 7" id="KW-0812">Transmembrane</keyword>
<feature type="domain" description="Amino acid transporter transmembrane" evidence="8">
    <location>
        <begin position="5"/>
        <end position="171"/>
    </location>
</feature>
<accession>A0AAV6NPV0</accession>
<evidence type="ECO:0000256" key="5">
    <source>
        <dbReference type="ARBA" id="ARBA00022989"/>
    </source>
</evidence>
<dbReference type="Pfam" id="PF01490">
    <property type="entry name" value="Aa_trans"/>
    <property type="match status" value="1"/>
</dbReference>
<feature type="transmembrane region" description="Helical" evidence="7">
    <location>
        <begin position="56"/>
        <end position="75"/>
    </location>
</feature>
<dbReference type="Proteomes" id="UP000685013">
    <property type="component" value="Chromosome 4"/>
</dbReference>
<gene>
    <name evidence="9" type="primary">AVT6D</name>
    <name evidence="9" type="ORF">SDJN03_05190</name>
</gene>
<dbReference type="GO" id="GO:0015179">
    <property type="term" value="F:L-amino acid transmembrane transporter activity"/>
    <property type="evidence" value="ECO:0007669"/>
    <property type="project" value="TreeGrafter"/>
</dbReference>